<evidence type="ECO:0000256" key="1">
    <source>
        <dbReference type="SAM" id="MobiDB-lite"/>
    </source>
</evidence>
<gene>
    <name evidence="2" type="ORF">S06H3_66115</name>
</gene>
<reference evidence="2" key="1">
    <citation type="journal article" date="2014" name="Front. Microbiol.">
        <title>High frequency of phylogenetically diverse reductive dehalogenase-homologous genes in deep subseafloor sedimentary metagenomes.</title>
        <authorList>
            <person name="Kawai M."/>
            <person name="Futagami T."/>
            <person name="Toyoda A."/>
            <person name="Takaki Y."/>
            <person name="Nishi S."/>
            <person name="Hori S."/>
            <person name="Arai W."/>
            <person name="Tsubouchi T."/>
            <person name="Morono Y."/>
            <person name="Uchiyama I."/>
            <person name="Ito T."/>
            <person name="Fujiyama A."/>
            <person name="Inagaki F."/>
            <person name="Takami H."/>
        </authorList>
    </citation>
    <scope>NUCLEOTIDE SEQUENCE</scope>
    <source>
        <strain evidence="2">Expedition CK06-06</strain>
    </source>
</reference>
<sequence length="71" mass="7680">ALNETEPEVVIGPEPEPLPEPNLPDIATVPDVEPNPEAAELIVEATALLSETPSRIIDAREKLNDALRMPM</sequence>
<accession>X1RLJ1</accession>
<proteinExistence type="predicted"/>
<protein>
    <submittedName>
        <fullName evidence="2">Uncharacterized protein</fullName>
    </submittedName>
</protein>
<comment type="caution">
    <text evidence="2">The sequence shown here is derived from an EMBL/GenBank/DDBJ whole genome shotgun (WGS) entry which is preliminary data.</text>
</comment>
<feature type="region of interest" description="Disordered" evidence="1">
    <location>
        <begin position="1"/>
        <end position="22"/>
    </location>
</feature>
<feature type="non-terminal residue" evidence="2">
    <location>
        <position position="71"/>
    </location>
</feature>
<organism evidence="2">
    <name type="scientific">marine sediment metagenome</name>
    <dbReference type="NCBI Taxonomy" id="412755"/>
    <lineage>
        <taxon>unclassified sequences</taxon>
        <taxon>metagenomes</taxon>
        <taxon>ecological metagenomes</taxon>
    </lineage>
</organism>
<name>X1RLJ1_9ZZZZ</name>
<dbReference type="EMBL" id="BARV01044873">
    <property type="protein sequence ID" value="GAI64025.1"/>
    <property type="molecule type" value="Genomic_DNA"/>
</dbReference>
<feature type="non-terminal residue" evidence="2">
    <location>
        <position position="1"/>
    </location>
</feature>
<evidence type="ECO:0000313" key="2">
    <source>
        <dbReference type="EMBL" id="GAI64025.1"/>
    </source>
</evidence>
<dbReference type="AlphaFoldDB" id="X1RLJ1"/>